<evidence type="ECO:0000313" key="8">
    <source>
        <dbReference type="Proteomes" id="UP000192772"/>
    </source>
</evidence>
<accession>A0A1X0D765</accession>
<organism evidence="7 8">
    <name type="scientific">Mycolicibacterium elephantis</name>
    <dbReference type="NCBI Taxonomy" id="81858"/>
    <lineage>
        <taxon>Bacteria</taxon>
        <taxon>Bacillati</taxon>
        <taxon>Actinomycetota</taxon>
        <taxon>Actinomycetes</taxon>
        <taxon>Mycobacteriales</taxon>
        <taxon>Mycobacteriaceae</taxon>
        <taxon>Mycolicibacterium</taxon>
    </lineage>
</organism>
<protein>
    <submittedName>
        <fullName evidence="7">6-phosphogluconate dehydrogenase</fullName>
    </submittedName>
</protein>
<dbReference type="PANTHER" id="PTHR43060">
    <property type="entry name" value="3-HYDROXYISOBUTYRATE DEHYDROGENASE-LIKE 1, MITOCHONDRIAL-RELATED"/>
    <property type="match status" value="1"/>
</dbReference>
<dbReference type="Proteomes" id="UP000192772">
    <property type="component" value="Unassembled WGS sequence"/>
</dbReference>
<dbReference type="GO" id="GO:0016054">
    <property type="term" value="P:organic acid catabolic process"/>
    <property type="evidence" value="ECO:0007669"/>
    <property type="project" value="UniProtKB-ARBA"/>
</dbReference>
<dbReference type="Pfam" id="PF14833">
    <property type="entry name" value="NAD_binding_11"/>
    <property type="match status" value="1"/>
</dbReference>
<comment type="similarity">
    <text evidence="1">Belongs to the HIBADH-related family.</text>
</comment>
<evidence type="ECO:0000256" key="3">
    <source>
        <dbReference type="ARBA" id="ARBA00023027"/>
    </source>
</evidence>
<dbReference type="Gene3D" id="1.10.1040.10">
    <property type="entry name" value="N-(1-d-carboxylethyl)-l-norvaline Dehydrogenase, domain 2"/>
    <property type="match status" value="1"/>
</dbReference>
<proteinExistence type="inferred from homology"/>
<evidence type="ECO:0000313" key="7">
    <source>
        <dbReference type="EMBL" id="ORA67580.1"/>
    </source>
</evidence>
<dbReference type="PIRSF" id="PIRSF000103">
    <property type="entry name" value="HIBADH"/>
    <property type="match status" value="1"/>
</dbReference>
<dbReference type="GO" id="GO:0050661">
    <property type="term" value="F:NADP binding"/>
    <property type="evidence" value="ECO:0007669"/>
    <property type="project" value="InterPro"/>
</dbReference>
<gene>
    <name evidence="7" type="ORF">BST23_07130</name>
</gene>
<feature type="active site" evidence="4">
    <location>
        <position position="170"/>
    </location>
</feature>
<dbReference type="InterPro" id="IPR013328">
    <property type="entry name" value="6PGD_dom2"/>
</dbReference>
<dbReference type="STRING" id="81858.BST23_07130"/>
<dbReference type="InterPro" id="IPR015815">
    <property type="entry name" value="HIBADH-related"/>
</dbReference>
<dbReference type="Pfam" id="PF03446">
    <property type="entry name" value="NAD_binding_2"/>
    <property type="match status" value="1"/>
</dbReference>
<keyword evidence="3" id="KW-0520">NAD</keyword>
<comment type="caution">
    <text evidence="7">The sequence shown here is derived from an EMBL/GenBank/DDBJ whole genome shotgun (WGS) entry which is preliminary data.</text>
</comment>
<dbReference type="GO" id="GO:0016491">
    <property type="term" value="F:oxidoreductase activity"/>
    <property type="evidence" value="ECO:0007669"/>
    <property type="project" value="UniProtKB-KW"/>
</dbReference>
<feature type="domain" description="3-hydroxyisobutyrate dehydrogenase-like NAD-binding" evidence="6">
    <location>
        <begin position="164"/>
        <end position="250"/>
    </location>
</feature>
<name>A0A1X0D765_9MYCO</name>
<dbReference type="InterPro" id="IPR002204">
    <property type="entry name" value="3-OH-isobutyrate_DH-rel_CS"/>
</dbReference>
<dbReference type="OrthoDB" id="3185659at2"/>
<dbReference type="AlphaFoldDB" id="A0A1X0D765"/>
<reference evidence="7 8" key="1">
    <citation type="submission" date="2017-02" db="EMBL/GenBank/DDBJ databases">
        <title>The new phylogeny of genus Mycobacterium.</title>
        <authorList>
            <person name="Tortoli E."/>
            <person name="Trovato A."/>
            <person name="Cirillo D.M."/>
        </authorList>
    </citation>
    <scope>NUCLEOTIDE SEQUENCE [LARGE SCALE GENOMIC DNA]</scope>
    <source>
        <strain evidence="7 8">FI-09383</strain>
    </source>
</reference>
<dbReference type="SUPFAM" id="SSF48179">
    <property type="entry name" value="6-phosphogluconate dehydrogenase C-terminal domain-like"/>
    <property type="match status" value="1"/>
</dbReference>
<dbReference type="PROSITE" id="PS00895">
    <property type="entry name" value="3_HYDROXYISOBUT_DH"/>
    <property type="match status" value="1"/>
</dbReference>
<dbReference type="Gene3D" id="3.40.50.720">
    <property type="entry name" value="NAD(P)-binding Rossmann-like Domain"/>
    <property type="match status" value="1"/>
</dbReference>
<dbReference type="PANTHER" id="PTHR43060:SF15">
    <property type="entry name" value="3-HYDROXYISOBUTYRATE DEHYDROGENASE-LIKE 1, MITOCHONDRIAL-RELATED"/>
    <property type="match status" value="1"/>
</dbReference>
<evidence type="ECO:0000259" key="5">
    <source>
        <dbReference type="Pfam" id="PF03446"/>
    </source>
</evidence>
<dbReference type="InterPro" id="IPR006115">
    <property type="entry name" value="6PGDH_NADP-bd"/>
</dbReference>
<sequence>MRVGFIGLGSQGGPMARRIVEGGFETTLWARRQASLEPYADTAAKTAASPAELAAASDLVCLCVVGDDDVREVLYGQNGVMAGMASGGVVAIHSTVHPDTCREVAEKAGAQGVSVIDAPVSGGGPAVEEGKLLVMVGGEEDVVERCRPVFATYADPIVHLGPLGSGQVTKILNNLLFTANLGSALSTLDLGVALGIPRDRLAEVLNGGSATSKALASISMFGGTADGLAPIAGALLQKDVRHAASIAAHASEPEGAVFTAADAALKSMEFPR</sequence>
<keyword evidence="2" id="KW-0560">Oxidoreductase</keyword>
<feature type="domain" description="6-phosphogluconate dehydrogenase NADP-binding" evidence="5">
    <location>
        <begin position="2"/>
        <end position="161"/>
    </location>
</feature>
<evidence type="ECO:0000256" key="2">
    <source>
        <dbReference type="ARBA" id="ARBA00023002"/>
    </source>
</evidence>
<dbReference type="EMBL" id="MVHP01000005">
    <property type="protein sequence ID" value="ORA67580.1"/>
    <property type="molecule type" value="Genomic_DNA"/>
</dbReference>
<evidence type="ECO:0000256" key="4">
    <source>
        <dbReference type="PIRSR" id="PIRSR000103-1"/>
    </source>
</evidence>
<dbReference type="InterPro" id="IPR036291">
    <property type="entry name" value="NAD(P)-bd_dom_sf"/>
</dbReference>
<dbReference type="RefSeq" id="WP_083042674.1">
    <property type="nucleotide sequence ID" value="NZ_MVHP01000005.1"/>
</dbReference>
<evidence type="ECO:0000259" key="6">
    <source>
        <dbReference type="Pfam" id="PF14833"/>
    </source>
</evidence>
<dbReference type="GO" id="GO:0051287">
    <property type="term" value="F:NAD binding"/>
    <property type="evidence" value="ECO:0007669"/>
    <property type="project" value="InterPro"/>
</dbReference>
<dbReference type="SUPFAM" id="SSF51735">
    <property type="entry name" value="NAD(P)-binding Rossmann-fold domains"/>
    <property type="match status" value="1"/>
</dbReference>
<dbReference type="InterPro" id="IPR029154">
    <property type="entry name" value="HIBADH-like_NADP-bd"/>
</dbReference>
<dbReference type="InterPro" id="IPR008927">
    <property type="entry name" value="6-PGluconate_DH-like_C_sf"/>
</dbReference>
<evidence type="ECO:0000256" key="1">
    <source>
        <dbReference type="ARBA" id="ARBA00009080"/>
    </source>
</evidence>